<keyword evidence="4" id="KW-1185">Reference proteome</keyword>
<keyword evidence="3" id="KW-0808">Transferase</keyword>
<evidence type="ECO:0000259" key="2">
    <source>
        <dbReference type="Pfam" id="PF12804"/>
    </source>
</evidence>
<dbReference type="Gene3D" id="3.90.550.10">
    <property type="entry name" value="Spore Coat Polysaccharide Biosynthesis Protein SpsA, Chain A"/>
    <property type="match status" value="1"/>
</dbReference>
<accession>A0A4V2SCA2</accession>
<comment type="caution">
    <text evidence="3">The sequence shown here is derived from an EMBL/GenBank/DDBJ whole genome shotgun (WGS) entry which is preliminary data.</text>
</comment>
<dbReference type="InterPro" id="IPR025877">
    <property type="entry name" value="MobA-like_NTP_Trfase"/>
</dbReference>
<keyword evidence="3" id="KW-0548">Nucleotidyltransferase</keyword>
<evidence type="ECO:0000256" key="1">
    <source>
        <dbReference type="ARBA" id="ARBA00022842"/>
    </source>
</evidence>
<dbReference type="CDD" id="cd04182">
    <property type="entry name" value="GT_2_like_f"/>
    <property type="match status" value="1"/>
</dbReference>
<dbReference type="GO" id="GO:0016779">
    <property type="term" value="F:nucleotidyltransferase activity"/>
    <property type="evidence" value="ECO:0007669"/>
    <property type="project" value="UniProtKB-KW"/>
</dbReference>
<protein>
    <submittedName>
        <fullName evidence="3">Molybdenum cofactor cytidylyltransferase</fullName>
    </submittedName>
</protein>
<dbReference type="RefSeq" id="WP_162883868.1">
    <property type="nucleotide sequence ID" value="NZ_QQSW01000006.1"/>
</dbReference>
<dbReference type="Pfam" id="PF12804">
    <property type="entry name" value="NTP_transf_3"/>
    <property type="match status" value="1"/>
</dbReference>
<dbReference type="PANTHER" id="PTHR43777">
    <property type="entry name" value="MOLYBDENUM COFACTOR CYTIDYLYLTRANSFERASE"/>
    <property type="match status" value="1"/>
</dbReference>
<proteinExistence type="predicted"/>
<reference evidence="3 4" key="1">
    <citation type="submission" date="2019-03" db="EMBL/GenBank/DDBJ databases">
        <title>Genomic Encyclopedia of Type Strains, Phase IV (KMG-IV): sequencing the most valuable type-strain genomes for metagenomic binning, comparative biology and taxonomic classification.</title>
        <authorList>
            <person name="Goeker M."/>
        </authorList>
    </citation>
    <scope>NUCLEOTIDE SEQUENCE [LARGE SCALE GENOMIC DNA]</scope>
    <source>
        <strain evidence="3 4">DSM 23344</strain>
    </source>
</reference>
<name>A0A4V2SCA2_9GAMM</name>
<sequence length="198" mass="20896">MSVTTADGGCAGILLLAAGRGQRFGSDKRLARLPASGTTLLKTTLAHARASGMPVHVCLRTEDHALADALSQDAVSTRVCQRAHEGMGATLAEAVAGTEGWDAALVALADMPWVTATTYRALAEACRREAITVPRYRGRRGNPVCFGAGWFRALLQCGGDSGARDLLLANPRAILELDVDDAGILRDVDRPADLEAMR</sequence>
<dbReference type="AlphaFoldDB" id="A0A4V2SCA2"/>
<dbReference type="InterPro" id="IPR029044">
    <property type="entry name" value="Nucleotide-diphossugar_trans"/>
</dbReference>
<evidence type="ECO:0000313" key="3">
    <source>
        <dbReference type="EMBL" id="TCO78610.1"/>
    </source>
</evidence>
<dbReference type="Proteomes" id="UP000294980">
    <property type="component" value="Unassembled WGS sequence"/>
</dbReference>
<keyword evidence="1" id="KW-0460">Magnesium</keyword>
<feature type="domain" description="MobA-like NTP transferase" evidence="2">
    <location>
        <begin position="14"/>
        <end position="169"/>
    </location>
</feature>
<dbReference type="SUPFAM" id="SSF53448">
    <property type="entry name" value="Nucleotide-diphospho-sugar transferases"/>
    <property type="match status" value="1"/>
</dbReference>
<dbReference type="PANTHER" id="PTHR43777:SF1">
    <property type="entry name" value="MOLYBDENUM COFACTOR CYTIDYLYLTRANSFERASE"/>
    <property type="match status" value="1"/>
</dbReference>
<gene>
    <name evidence="3" type="ORF">EV688_101428</name>
</gene>
<evidence type="ECO:0000313" key="4">
    <source>
        <dbReference type="Proteomes" id="UP000294980"/>
    </source>
</evidence>
<organism evidence="3 4">
    <name type="scientific">Chromatocurvus halotolerans</name>
    <dbReference type="NCBI Taxonomy" id="1132028"/>
    <lineage>
        <taxon>Bacteria</taxon>
        <taxon>Pseudomonadati</taxon>
        <taxon>Pseudomonadota</taxon>
        <taxon>Gammaproteobacteria</taxon>
        <taxon>Cellvibrionales</taxon>
        <taxon>Halieaceae</taxon>
        <taxon>Chromatocurvus</taxon>
    </lineage>
</organism>
<dbReference type="EMBL" id="SLWX01000001">
    <property type="protein sequence ID" value="TCO78610.1"/>
    <property type="molecule type" value="Genomic_DNA"/>
</dbReference>